<protein>
    <recommendedName>
        <fullName evidence="3">dUTP diphosphatase</fullName>
        <ecNumber evidence="3">3.6.1.23</ecNumber>
    </recommendedName>
</protein>
<evidence type="ECO:0000259" key="5">
    <source>
        <dbReference type="Pfam" id="PF00692"/>
    </source>
</evidence>
<dbReference type="Proteomes" id="UP000019116">
    <property type="component" value="Chromosome 1A"/>
</dbReference>
<keyword evidence="4" id="KW-0546">Nucleotide metabolism</keyword>
<dbReference type="Gramene" id="TraesCLE_scaffold_061433_01G000100.1">
    <property type="protein sequence ID" value="TraesCLE_scaffold_061433_01G000100.1"/>
    <property type="gene ID" value="TraesCLE_scaffold_061433_01G000100"/>
</dbReference>
<sequence length="161" mass="18352">MPPSVELRNRPQDRISWIQKVTAVELGFIHTKKYLPRAVVMLVVDSAGEQQRRRRRWHGYHVQCPQIRCNSKIEDSNGVDMDDYLKVCRFLSKLNNGILGVIDVDYRDLVGIVLFNHSETDFAVKPGDRIIEMIVQVIAAPEVAEVEDLDATVRSRRGGVP</sequence>
<proteinExistence type="inferred from homology"/>
<dbReference type="Gramene" id="TraesCAD_scaffold_044520_01G000300.1">
    <property type="protein sequence ID" value="TraesCAD_scaffold_044520_01G000300.1"/>
    <property type="gene ID" value="TraesCAD_scaffold_044520_01G000300"/>
</dbReference>
<dbReference type="GO" id="GO:0004170">
    <property type="term" value="F:dUTP diphosphatase activity"/>
    <property type="evidence" value="ECO:0000318"/>
    <property type="project" value="GO_Central"/>
</dbReference>
<evidence type="ECO:0000313" key="6">
    <source>
        <dbReference type="EnsemblPlants" id="TraesCS1A02G090500.1"/>
    </source>
</evidence>
<dbReference type="GO" id="GO:0006226">
    <property type="term" value="P:dUMP biosynthetic process"/>
    <property type="evidence" value="ECO:0000318"/>
    <property type="project" value="GO_Central"/>
</dbReference>
<dbReference type="InterPro" id="IPR029054">
    <property type="entry name" value="dUTPase-like"/>
</dbReference>
<dbReference type="Pfam" id="PF00692">
    <property type="entry name" value="dUTPase"/>
    <property type="match status" value="1"/>
</dbReference>
<dbReference type="Gramene" id="TraesROB_scaffold_034629_01G000300.1">
    <property type="protein sequence ID" value="TraesROB_scaffold_034629_01G000300.1"/>
    <property type="gene ID" value="TraesROB_scaffold_034629_01G000300"/>
</dbReference>
<dbReference type="InterPro" id="IPR036157">
    <property type="entry name" value="dUTPase-like_sf"/>
</dbReference>
<dbReference type="PANTHER" id="PTHR11241">
    <property type="entry name" value="DEOXYURIDINE 5'-TRIPHOSPHATE NUCLEOTIDOHYDROLASE"/>
    <property type="match status" value="1"/>
</dbReference>
<comment type="similarity">
    <text evidence="2">Belongs to the dUTPase family.</text>
</comment>
<keyword evidence="7" id="KW-1185">Reference proteome</keyword>
<dbReference type="GO" id="GO:0046081">
    <property type="term" value="P:dUTP catabolic process"/>
    <property type="evidence" value="ECO:0000318"/>
    <property type="project" value="GO_Central"/>
</dbReference>
<dbReference type="InterPro" id="IPR008181">
    <property type="entry name" value="dUTPase"/>
</dbReference>
<name>A0A3B5XVL5_WHEAT</name>
<dbReference type="Gramene" id="TraesCS1A03G0219000.1">
    <property type="protein sequence ID" value="TraesCS1A03G0219000.1.CDS"/>
    <property type="gene ID" value="TraesCS1A03G0219000"/>
</dbReference>
<dbReference type="PANTHER" id="PTHR11241:SF0">
    <property type="entry name" value="DEOXYURIDINE 5'-TRIPHOSPHATE NUCLEOTIDOHYDROLASE"/>
    <property type="match status" value="1"/>
</dbReference>
<dbReference type="Gramene" id="TraesWEE_scaffold_037235_01G000300.1">
    <property type="protein sequence ID" value="TraesWEE_scaffold_037235_01G000300.1"/>
    <property type="gene ID" value="TraesWEE_scaffold_037235_01G000300"/>
</dbReference>
<reference evidence="6" key="1">
    <citation type="submission" date="2018-08" db="EMBL/GenBank/DDBJ databases">
        <authorList>
            <person name="Rossello M."/>
        </authorList>
    </citation>
    <scope>NUCLEOTIDE SEQUENCE [LARGE SCALE GENOMIC DNA]</scope>
    <source>
        <strain evidence="6">cv. Chinese Spring</strain>
    </source>
</reference>
<comment type="pathway">
    <text evidence="1">Pyrimidine metabolism; dUMP biosynthesis; dUMP from dCTP (dUTP route): step 2/2.</text>
</comment>
<feature type="domain" description="dUTPase-like" evidence="5">
    <location>
        <begin position="98"/>
        <end position="158"/>
    </location>
</feature>
<evidence type="ECO:0000256" key="3">
    <source>
        <dbReference type="ARBA" id="ARBA00012379"/>
    </source>
</evidence>
<dbReference type="EC" id="3.6.1.23" evidence="3"/>
<evidence type="ECO:0000256" key="2">
    <source>
        <dbReference type="ARBA" id="ARBA00006581"/>
    </source>
</evidence>
<organism evidence="6">
    <name type="scientific">Triticum aestivum</name>
    <name type="common">Wheat</name>
    <dbReference type="NCBI Taxonomy" id="4565"/>
    <lineage>
        <taxon>Eukaryota</taxon>
        <taxon>Viridiplantae</taxon>
        <taxon>Streptophyta</taxon>
        <taxon>Embryophyta</taxon>
        <taxon>Tracheophyta</taxon>
        <taxon>Spermatophyta</taxon>
        <taxon>Magnoliopsida</taxon>
        <taxon>Liliopsida</taxon>
        <taxon>Poales</taxon>
        <taxon>Poaceae</taxon>
        <taxon>BOP clade</taxon>
        <taxon>Pooideae</taxon>
        <taxon>Triticodae</taxon>
        <taxon>Triticeae</taxon>
        <taxon>Triticinae</taxon>
        <taxon>Triticum</taxon>
    </lineage>
</organism>
<dbReference type="Gramene" id="TraesCS1A02G090500.1">
    <property type="protein sequence ID" value="TraesCS1A02G090500.1"/>
    <property type="gene ID" value="TraesCS1A02G090500"/>
</dbReference>
<dbReference type="STRING" id="4565.A0A3B5XVL5"/>
<accession>A0A3B5XVL5</accession>
<dbReference type="SUPFAM" id="SSF51283">
    <property type="entry name" value="dUTPase-like"/>
    <property type="match status" value="1"/>
</dbReference>
<dbReference type="EnsemblPlants" id="TraesCS1A02G090500.1">
    <property type="protein sequence ID" value="TraesCS1A02G090500.1"/>
    <property type="gene ID" value="TraesCS1A02G090500"/>
</dbReference>
<evidence type="ECO:0000313" key="7">
    <source>
        <dbReference type="Proteomes" id="UP000019116"/>
    </source>
</evidence>
<reference evidence="6" key="2">
    <citation type="submission" date="2018-10" db="UniProtKB">
        <authorList>
            <consortium name="EnsemblPlants"/>
        </authorList>
    </citation>
    <scope>IDENTIFICATION</scope>
</reference>
<dbReference type="AlphaFoldDB" id="A0A3B5XVL5"/>
<dbReference type="GO" id="GO:0000287">
    <property type="term" value="F:magnesium ion binding"/>
    <property type="evidence" value="ECO:0000318"/>
    <property type="project" value="GO_Central"/>
</dbReference>
<dbReference type="Gene3D" id="2.70.40.10">
    <property type="match status" value="1"/>
</dbReference>
<dbReference type="SMR" id="A0A3B5XVL5"/>
<evidence type="ECO:0000256" key="4">
    <source>
        <dbReference type="ARBA" id="ARBA00023080"/>
    </source>
</evidence>
<dbReference type="OMA" id="WIQKVTA"/>
<evidence type="ECO:0000256" key="1">
    <source>
        <dbReference type="ARBA" id="ARBA00005142"/>
    </source>
</evidence>
<dbReference type="PaxDb" id="4565-Traes_4AS_0C79B279D.1"/>